<evidence type="ECO:0000256" key="1">
    <source>
        <dbReference type="SAM" id="MobiDB-lite"/>
    </source>
</evidence>
<feature type="compositionally biased region" description="Low complexity" evidence="1">
    <location>
        <begin position="236"/>
        <end position="245"/>
    </location>
</feature>
<proteinExistence type="predicted"/>
<sequence length="245" mass="23189">MKRNTALFGASLVAGLAAASGLIATSTSSSAAGSTLYGVAWADGTSGQSSGWTTGSYADPYGVEFAGSASAGSGSFKLDAGGSTVSVTTTCVAGKPSVTVSGGGAAGTYTGGSTTLAKFTGLSTAQGSVTFATQTVGGHAVGAYINLAPGLAGTWVALTGADCAAAPTSSTTSSTTSSSTTPPPTSSSTTPPPTSSSTTAPPTSTTSTTPPPTSSSTTTPPPTTPPPTTEPPTPTPTTTTLPVTG</sequence>
<evidence type="ECO:0000256" key="2">
    <source>
        <dbReference type="SAM" id="SignalP"/>
    </source>
</evidence>
<evidence type="ECO:0000313" key="3">
    <source>
        <dbReference type="EMBL" id="MBB2893990.1"/>
    </source>
</evidence>
<dbReference type="EMBL" id="JACHVQ010000004">
    <property type="protein sequence ID" value="MBB2893990.1"/>
    <property type="molecule type" value="Genomic_DNA"/>
</dbReference>
<keyword evidence="2" id="KW-0732">Signal</keyword>
<feature type="signal peptide" evidence="2">
    <location>
        <begin position="1"/>
        <end position="31"/>
    </location>
</feature>
<name>A0A839N892_9MICO</name>
<feature type="compositionally biased region" description="Low complexity" evidence="1">
    <location>
        <begin position="167"/>
        <end position="180"/>
    </location>
</feature>
<organism evidence="3 4">
    <name type="scientific">Flexivirga oryzae</name>
    <dbReference type="NCBI Taxonomy" id="1794944"/>
    <lineage>
        <taxon>Bacteria</taxon>
        <taxon>Bacillati</taxon>
        <taxon>Actinomycetota</taxon>
        <taxon>Actinomycetes</taxon>
        <taxon>Micrococcales</taxon>
        <taxon>Dermacoccaceae</taxon>
        <taxon>Flexivirga</taxon>
    </lineage>
</organism>
<protein>
    <submittedName>
        <fullName evidence="3">Uncharacterized protein</fullName>
    </submittedName>
</protein>
<comment type="caution">
    <text evidence="3">The sequence shown here is derived from an EMBL/GenBank/DDBJ whole genome shotgun (WGS) entry which is preliminary data.</text>
</comment>
<feature type="region of interest" description="Disordered" evidence="1">
    <location>
        <begin position="165"/>
        <end position="245"/>
    </location>
</feature>
<feature type="compositionally biased region" description="Pro residues" evidence="1">
    <location>
        <begin position="181"/>
        <end position="194"/>
    </location>
</feature>
<dbReference type="Proteomes" id="UP000559182">
    <property type="component" value="Unassembled WGS sequence"/>
</dbReference>
<gene>
    <name evidence="3" type="ORF">FHU39_004026</name>
</gene>
<keyword evidence="4" id="KW-1185">Reference proteome</keyword>
<feature type="compositionally biased region" description="Pro residues" evidence="1">
    <location>
        <begin position="209"/>
        <end position="235"/>
    </location>
</feature>
<accession>A0A839N892</accession>
<dbReference type="RefSeq" id="WP_183322452.1">
    <property type="nucleotide sequence ID" value="NZ_JACHVQ010000004.1"/>
</dbReference>
<reference evidence="3 4" key="1">
    <citation type="submission" date="2020-08" db="EMBL/GenBank/DDBJ databases">
        <title>Sequencing the genomes of 1000 actinobacteria strains.</title>
        <authorList>
            <person name="Klenk H.-P."/>
        </authorList>
    </citation>
    <scope>NUCLEOTIDE SEQUENCE [LARGE SCALE GENOMIC DNA]</scope>
    <source>
        <strain evidence="3 4">DSM 105369</strain>
    </source>
</reference>
<feature type="chain" id="PRO_5032908325" evidence="2">
    <location>
        <begin position="32"/>
        <end position="245"/>
    </location>
</feature>
<feature type="compositionally biased region" description="Low complexity" evidence="1">
    <location>
        <begin position="195"/>
        <end position="208"/>
    </location>
</feature>
<dbReference type="AlphaFoldDB" id="A0A839N892"/>
<evidence type="ECO:0000313" key="4">
    <source>
        <dbReference type="Proteomes" id="UP000559182"/>
    </source>
</evidence>